<dbReference type="AlphaFoldDB" id="A0A6J4I642"/>
<accession>A0A6J4I642</accession>
<feature type="non-terminal residue" evidence="1">
    <location>
        <position position="20"/>
    </location>
</feature>
<gene>
    <name evidence="1" type="ORF">AVDCRST_MAG52-1676</name>
</gene>
<proteinExistence type="predicted"/>
<sequence length="20" mass="2144">MTAVLLTAALAALCWPDRRA</sequence>
<evidence type="ECO:0000313" key="1">
    <source>
        <dbReference type="EMBL" id="CAA9242204.1"/>
    </source>
</evidence>
<name>A0A6J4I642_9ACTN</name>
<reference evidence="1" key="1">
    <citation type="submission" date="2020-02" db="EMBL/GenBank/DDBJ databases">
        <authorList>
            <person name="Meier V. D."/>
        </authorList>
    </citation>
    <scope>NUCLEOTIDE SEQUENCE</scope>
    <source>
        <strain evidence="1">AVDCRST_MAG52</strain>
    </source>
</reference>
<dbReference type="EMBL" id="CADCTN010000117">
    <property type="protein sequence ID" value="CAA9242204.1"/>
    <property type="molecule type" value="Genomic_DNA"/>
</dbReference>
<protein>
    <submittedName>
        <fullName evidence="1">Uncharacterized protein</fullName>
    </submittedName>
</protein>
<organism evidence="1">
    <name type="scientific">uncultured Blastococcus sp</name>
    <dbReference type="NCBI Taxonomy" id="217144"/>
    <lineage>
        <taxon>Bacteria</taxon>
        <taxon>Bacillati</taxon>
        <taxon>Actinomycetota</taxon>
        <taxon>Actinomycetes</taxon>
        <taxon>Geodermatophilales</taxon>
        <taxon>Geodermatophilaceae</taxon>
        <taxon>Blastococcus</taxon>
        <taxon>environmental samples</taxon>
    </lineage>
</organism>